<evidence type="ECO:0000256" key="2">
    <source>
        <dbReference type="ARBA" id="ARBA00035104"/>
    </source>
</evidence>
<dbReference type="AlphaFoldDB" id="A0A1M4WXV5"/>
<dbReference type="EMBL" id="FQVL01000004">
    <property type="protein sequence ID" value="SHE86066.1"/>
    <property type="molecule type" value="Genomic_DNA"/>
</dbReference>
<evidence type="ECO:0000313" key="5">
    <source>
        <dbReference type="EMBL" id="SHE86066.1"/>
    </source>
</evidence>
<dbReference type="GO" id="GO:0005737">
    <property type="term" value="C:cytoplasm"/>
    <property type="evidence" value="ECO:0007669"/>
    <property type="project" value="UniProtKB-ARBA"/>
</dbReference>
<dbReference type="Gene3D" id="3.30.70.60">
    <property type="match status" value="1"/>
</dbReference>
<dbReference type="STRING" id="112248.SAMN05444392_10424"/>
<dbReference type="InterPro" id="IPR020814">
    <property type="entry name" value="Ribosomal_S6_plastid/chlpt"/>
</dbReference>
<dbReference type="InterPro" id="IPR035980">
    <property type="entry name" value="Ribosomal_bS6_sf"/>
</dbReference>
<dbReference type="GO" id="GO:1990904">
    <property type="term" value="C:ribonucleoprotein complex"/>
    <property type="evidence" value="ECO:0007669"/>
    <property type="project" value="UniProtKB-KW"/>
</dbReference>
<dbReference type="OrthoDB" id="9812702at2"/>
<dbReference type="InterPro" id="IPR000529">
    <property type="entry name" value="Ribosomal_bS6"/>
</dbReference>
<protein>
    <recommendedName>
        <fullName evidence="3 4">Small ribosomal subunit protein bS6</fullName>
    </recommendedName>
</protein>
<comment type="function">
    <text evidence="2 4">Binds together with bS18 to 16S ribosomal RNA.</text>
</comment>
<evidence type="ECO:0000256" key="4">
    <source>
        <dbReference type="HAMAP-Rule" id="MF_00360"/>
    </source>
</evidence>
<evidence type="ECO:0000256" key="1">
    <source>
        <dbReference type="ARBA" id="ARBA00009512"/>
    </source>
</evidence>
<name>A0A1M4WXV5_9BACL</name>
<keyword evidence="4" id="KW-0699">rRNA-binding</keyword>
<keyword evidence="4" id="KW-0687">Ribonucleoprotein</keyword>
<reference evidence="5 6" key="1">
    <citation type="submission" date="2016-11" db="EMBL/GenBank/DDBJ databases">
        <authorList>
            <person name="Jaros S."/>
            <person name="Januszkiewicz K."/>
            <person name="Wedrychowicz H."/>
        </authorList>
    </citation>
    <scope>NUCLEOTIDE SEQUENCE [LARGE SCALE GENOMIC DNA]</scope>
    <source>
        <strain evidence="5 6">DSM 44666</strain>
    </source>
</reference>
<dbReference type="RefSeq" id="WP_073154431.1">
    <property type="nucleotide sequence ID" value="NZ_FQVL01000004.1"/>
</dbReference>
<dbReference type="PANTHER" id="PTHR21011:SF1">
    <property type="entry name" value="SMALL RIBOSOMAL SUBUNIT PROTEIN BS6M"/>
    <property type="match status" value="1"/>
</dbReference>
<dbReference type="GO" id="GO:0006412">
    <property type="term" value="P:translation"/>
    <property type="evidence" value="ECO:0007669"/>
    <property type="project" value="UniProtKB-UniRule"/>
</dbReference>
<dbReference type="PANTHER" id="PTHR21011">
    <property type="entry name" value="MITOCHONDRIAL 28S RIBOSOMAL PROTEIN S6"/>
    <property type="match status" value="1"/>
</dbReference>
<sequence>MSKYEIMFIVRPNVEEEKLTDARNKIQDVINQRGGQITETNDMGRRRFAYVINHDQQKYHEGLYTVYQFETTDASTLTELDRVINIDDRIIRHLTINLDEK</sequence>
<keyword evidence="6" id="KW-1185">Reference proteome</keyword>
<keyword evidence="4" id="KW-0694">RNA-binding</keyword>
<dbReference type="InterPro" id="IPR014717">
    <property type="entry name" value="Transl_elong_EF1B/ribsomal_bS6"/>
</dbReference>
<dbReference type="NCBIfam" id="TIGR00166">
    <property type="entry name" value="S6"/>
    <property type="match status" value="1"/>
</dbReference>
<proteinExistence type="inferred from homology"/>
<dbReference type="GO" id="GO:0005840">
    <property type="term" value="C:ribosome"/>
    <property type="evidence" value="ECO:0007669"/>
    <property type="project" value="UniProtKB-KW"/>
</dbReference>
<dbReference type="Pfam" id="PF01250">
    <property type="entry name" value="Ribosomal_S6"/>
    <property type="match status" value="1"/>
</dbReference>
<dbReference type="GO" id="GO:0003735">
    <property type="term" value="F:structural constituent of ribosome"/>
    <property type="evidence" value="ECO:0007669"/>
    <property type="project" value="InterPro"/>
</dbReference>
<evidence type="ECO:0000313" key="6">
    <source>
        <dbReference type="Proteomes" id="UP000184476"/>
    </source>
</evidence>
<keyword evidence="4 5" id="KW-0689">Ribosomal protein</keyword>
<accession>A0A1M4WXV5</accession>
<comment type="similarity">
    <text evidence="1 4">Belongs to the bacterial ribosomal protein bS6 family.</text>
</comment>
<evidence type="ECO:0000256" key="3">
    <source>
        <dbReference type="ARBA" id="ARBA00035294"/>
    </source>
</evidence>
<dbReference type="GO" id="GO:0070181">
    <property type="term" value="F:small ribosomal subunit rRNA binding"/>
    <property type="evidence" value="ECO:0007669"/>
    <property type="project" value="TreeGrafter"/>
</dbReference>
<gene>
    <name evidence="4" type="primary">rpsF</name>
    <name evidence="5" type="ORF">SAMN05444392_10424</name>
</gene>
<organism evidence="5 6">
    <name type="scientific">Seinonella peptonophila</name>
    <dbReference type="NCBI Taxonomy" id="112248"/>
    <lineage>
        <taxon>Bacteria</taxon>
        <taxon>Bacillati</taxon>
        <taxon>Bacillota</taxon>
        <taxon>Bacilli</taxon>
        <taxon>Bacillales</taxon>
        <taxon>Thermoactinomycetaceae</taxon>
        <taxon>Seinonella</taxon>
    </lineage>
</organism>
<dbReference type="SUPFAM" id="SSF54995">
    <property type="entry name" value="Ribosomal protein S6"/>
    <property type="match status" value="1"/>
</dbReference>
<dbReference type="HAMAP" id="MF_00360">
    <property type="entry name" value="Ribosomal_bS6"/>
    <property type="match status" value="1"/>
</dbReference>
<dbReference type="CDD" id="cd00473">
    <property type="entry name" value="bS6"/>
    <property type="match status" value="1"/>
</dbReference>
<dbReference type="Proteomes" id="UP000184476">
    <property type="component" value="Unassembled WGS sequence"/>
</dbReference>